<gene>
    <name evidence="12" type="primary">tat</name>
</gene>
<dbReference type="Proteomes" id="UP000258537">
    <property type="component" value="Segment"/>
</dbReference>
<dbReference type="InterPro" id="IPR036963">
    <property type="entry name" value="Tat_dom_sf"/>
</dbReference>
<dbReference type="InterPro" id="IPR001831">
    <property type="entry name" value="IV_Tat"/>
</dbReference>
<evidence type="ECO:0000256" key="5">
    <source>
        <dbReference type="ARBA" id="ARBA00022581"/>
    </source>
</evidence>
<dbReference type="Pfam" id="PF00539">
    <property type="entry name" value="Tat"/>
    <property type="match status" value="1"/>
</dbReference>
<dbReference type="EMBL" id="AY159322">
    <property type="protein sequence ID" value="AAO22479.1"/>
    <property type="molecule type" value="Genomic_DNA"/>
</dbReference>
<evidence type="ECO:0000256" key="10">
    <source>
        <dbReference type="RuleBase" id="RU003311"/>
    </source>
</evidence>
<keyword evidence="8 10" id="KW-0010">Activator</keyword>
<dbReference type="Gene3D" id="4.10.20.10">
    <property type="entry name" value="Tat domain"/>
    <property type="match status" value="1"/>
</dbReference>
<evidence type="ECO:0000256" key="3">
    <source>
        <dbReference type="ARBA" id="ARBA00022376"/>
    </source>
</evidence>
<dbReference type="GO" id="GO:0050434">
    <property type="term" value="P:positive regulation of viral transcription"/>
    <property type="evidence" value="ECO:0007669"/>
    <property type="project" value="InterPro"/>
</dbReference>
<reference evidence="12 13" key="1">
    <citation type="journal article" date="2003" name="J. Virol.">
        <title>Characterization and comparison of recombinant simian immunodeficiency virus from drill (Mandrillus leucophaeus) and mandrill (Mandrillus sphinx) isolates.</title>
        <authorList>
            <person name="Hu J."/>
            <person name="Switzer W.M."/>
            <person name="Foley B.T."/>
            <person name="Robertson D.L."/>
            <person name="Goeken R.M."/>
            <person name="Korber B.T."/>
            <person name="Hirsch V.M."/>
            <person name="Beer B.E."/>
        </authorList>
    </citation>
    <scope>NUCLEOTIDE SEQUENCE [LARGE SCALE GENOMIC DNA]</scope>
    <source>
        <strain evidence="12">SIVmnd5440</strain>
    </source>
</reference>
<keyword evidence="7 10" id="KW-0805">Transcription regulation</keyword>
<dbReference type="GO" id="GO:0044196">
    <property type="term" value="C:host cell nucleolus"/>
    <property type="evidence" value="ECO:0007669"/>
    <property type="project" value="UniProtKB-SubCell"/>
</dbReference>
<keyword evidence="5" id="KW-0945">Host-virus interaction</keyword>
<feature type="compositionally biased region" description="Polar residues" evidence="11">
    <location>
        <begin position="88"/>
        <end position="101"/>
    </location>
</feature>
<evidence type="ECO:0000256" key="8">
    <source>
        <dbReference type="ARBA" id="ARBA00023159"/>
    </source>
</evidence>
<feature type="region of interest" description="Disordered" evidence="11">
    <location>
        <begin position="88"/>
        <end position="110"/>
    </location>
</feature>
<evidence type="ECO:0000313" key="13">
    <source>
        <dbReference type="Proteomes" id="UP000258537"/>
    </source>
</evidence>
<dbReference type="GO" id="GO:0001070">
    <property type="term" value="F:RNA-binding transcription regulator activity"/>
    <property type="evidence" value="ECO:0007669"/>
    <property type="project" value="InterPro"/>
</dbReference>
<name>Q7ZB15_SIV</name>
<dbReference type="GO" id="GO:0003723">
    <property type="term" value="F:RNA binding"/>
    <property type="evidence" value="ECO:0007669"/>
    <property type="project" value="UniProtKB-KW"/>
</dbReference>
<comment type="similarity">
    <text evidence="2 10">Belongs to the lentiviruses Tat family.</text>
</comment>
<proteinExistence type="inferred from homology"/>
<protein>
    <recommendedName>
        <fullName evidence="3 10">Protein Tat</fullName>
    </recommendedName>
</protein>
<evidence type="ECO:0000256" key="4">
    <source>
        <dbReference type="ARBA" id="ARBA00022562"/>
    </source>
</evidence>
<evidence type="ECO:0000256" key="11">
    <source>
        <dbReference type="SAM" id="MobiDB-lite"/>
    </source>
</evidence>
<evidence type="ECO:0000256" key="6">
    <source>
        <dbReference type="ARBA" id="ARBA00022884"/>
    </source>
</evidence>
<organismHost>
    <name type="scientific">Cercopithecidae</name>
    <name type="common">Old World monkeys</name>
    <dbReference type="NCBI Taxonomy" id="9527"/>
</organismHost>
<keyword evidence="4 10" id="KW-1048">Host nucleus</keyword>
<evidence type="ECO:0000313" key="12">
    <source>
        <dbReference type="EMBL" id="AAO22479.1"/>
    </source>
</evidence>
<organismHost>
    <name type="scientific">Pan troglodytes</name>
    <name type="common">Chimpanzee</name>
    <dbReference type="NCBI Taxonomy" id="9598"/>
</organismHost>
<dbReference type="PRINTS" id="PR00055">
    <property type="entry name" value="HIVTATDOMAIN"/>
</dbReference>
<evidence type="ECO:0000256" key="2">
    <source>
        <dbReference type="ARBA" id="ARBA00009398"/>
    </source>
</evidence>
<organism evidence="12 13">
    <name type="scientific">Simian immunodeficiency virus</name>
    <name type="common">SIV</name>
    <dbReference type="NCBI Taxonomy" id="11723"/>
    <lineage>
        <taxon>Viruses</taxon>
        <taxon>Riboviria</taxon>
        <taxon>Pararnavirae</taxon>
        <taxon>Artverviricota</taxon>
        <taxon>Revtraviricetes</taxon>
        <taxon>Ortervirales</taxon>
        <taxon>Retroviridae</taxon>
        <taxon>Orthoretrovirinae</taxon>
        <taxon>Lentivirus</taxon>
        <taxon>Lentivirus simimdef</taxon>
    </lineage>
</organism>
<keyword evidence="9 10" id="KW-0804">Transcription</keyword>
<accession>Q7ZB15</accession>
<evidence type="ECO:0000256" key="1">
    <source>
        <dbReference type="ARBA" id="ARBA00004307"/>
    </source>
</evidence>
<keyword evidence="6 10" id="KW-0694">RNA-binding</keyword>
<evidence type="ECO:0000256" key="9">
    <source>
        <dbReference type="ARBA" id="ARBA00023163"/>
    </source>
</evidence>
<evidence type="ECO:0000256" key="7">
    <source>
        <dbReference type="ARBA" id="ARBA00023015"/>
    </source>
</evidence>
<comment type="subcellular location">
    <subcellularLocation>
        <location evidence="1 10">Host nucleus</location>
        <location evidence="1 10">Host nucleolus</location>
    </subcellularLocation>
</comment>
<sequence>MDVGEVASDKKEEDITHFDPFRARTTPCNKCFCKVCCYHCQLCFLQKALGVHYHVYRQRRPRRGLLEKVPSNSQAALGRDIALFLMSSRETISGPTTSNGQTEKEEKSQT</sequence>